<name>A0AAV1AQD5_VICFA</name>
<dbReference type="AlphaFoldDB" id="A0AAV1AQD5"/>
<gene>
    <name evidence="1" type="ORF">VFH_V031680</name>
</gene>
<proteinExistence type="predicted"/>
<reference evidence="1 2" key="1">
    <citation type="submission" date="2023-01" db="EMBL/GenBank/DDBJ databases">
        <authorList>
            <person name="Kreplak J."/>
        </authorList>
    </citation>
    <scope>NUCLEOTIDE SEQUENCE [LARGE SCALE GENOMIC DNA]</scope>
</reference>
<organism evidence="1 2">
    <name type="scientific">Vicia faba</name>
    <name type="common">Broad bean</name>
    <name type="synonym">Faba vulgaris</name>
    <dbReference type="NCBI Taxonomy" id="3906"/>
    <lineage>
        <taxon>Eukaryota</taxon>
        <taxon>Viridiplantae</taxon>
        <taxon>Streptophyta</taxon>
        <taxon>Embryophyta</taxon>
        <taxon>Tracheophyta</taxon>
        <taxon>Spermatophyta</taxon>
        <taxon>Magnoliopsida</taxon>
        <taxon>eudicotyledons</taxon>
        <taxon>Gunneridae</taxon>
        <taxon>Pentapetalae</taxon>
        <taxon>rosids</taxon>
        <taxon>fabids</taxon>
        <taxon>Fabales</taxon>
        <taxon>Fabaceae</taxon>
        <taxon>Papilionoideae</taxon>
        <taxon>50 kb inversion clade</taxon>
        <taxon>NPAAA clade</taxon>
        <taxon>Hologalegina</taxon>
        <taxon>IRL clade</taxon>
        <taxon>Fabeae</taxon>
        <taxon>Vicia</taxon>
    </lineage>
</organism>
<sequence length="120" mass="14312">MILCYFNENLIAQDERPNVFYVKLLLSFNSCCMTDSFHIMSCVQHYIILTWYFYRIRDVYICEYGYGFKMFICVNEVLSKVVNVLGHESNVMIKCLCGSSFQCFRILVQYFDKMLCELSY</sequence>
<dbReference type="EMBL" id="OX451740">
    <property type="protein sequence ID" value="CAI8612379.1"/>
    <property type="molecule type" value="Genomic_DNA"/>
</dbReference>
<dbReference type="Proteomes" id="UP001157006">
    <property type="component" value="Chromosome 5"/>
</dbReference>
<evidence type="ECO:0000313" key="2">
    <source>
        <dbReference type="Proteomes" id="UP001157006"/>
    </source>
</evidence>
<keyword evidence="2" id="KW-1185">Reference proteome</keyword>
<evidence type="ECO:0000313" key="1">
    <source>
        <dbReference type="EMBL" id="CAI8612379.1"/>
    </source>
</evidence>
<accession>A0AAV1AQD5</accession>
<protein>
    <submittedName>
        <fullName evidence="1">Uncharacterized protein</fullName>
    </submittedName>
</protein>